<protein>
    <submittedName>
        <fullName evidence="2">Uncharacterized protein</fullName>
    </submittedName>
</protein>
<sequence length="103" mass="11381">MQRCNKSPMQDHTREESQLSRTRTARNILRVGSNAAIPRNLSIPSENSPSDKRRGLVIPCQPRSRRSLPSGGIATSGTWVALQERKKSLSKKSLAHSLGAFQT</sequence>
<dbReference type="HOGENOM" id="CLU_2263283_0_0_1"/>
<dbReference type="Proteomes" id="UP000054337">
    <property type="component" value="Unassembled WGS sequence"/>
</dbReference>
<gene>
    <name evidence="2" type="ORF">COCVIDRAFT_17330</name>
</gene>
<dbReference type="RefSeq" id="XP_014555029.1">
    <property type="nucleotide sequence ID" value="XM_014699543.1"/>
</dbReference>
<dbReference type="EMBL" id="KI968751">
    <property type="protein sequence ID" value="EUN25478.1"/>
    <property type="molecule type" value="Genomic_DNA"/>
</dbReference>
<keyword evidence="3" id="KW-1185">Reference proteome</keyword>
<evidence type="ECO:0000313" key="2">
    <source>
        <dbReference type="EMBL" id="EUN25478.1"/>
    </source>
</evidence>
<accession>W7E4W8</accession>
<evidence type="ECO:0000313" key="3">
    <source>
        <dbReference type="Proteomes" id="UP000054337"/>
    </source>
</evidence>
<organism evidence="2 3">
    <name type="scientific">Bipolaris victoriae (strain FI3)</name>
    <name type="common">Victoria blight of oats agent</name>
    <name type="synonym">Cochliobolus victoriae</name>
    <dbReference type="NCBI Taxonomy" id="930091"/>
    <lineage>
        <taxon>Eukaryota</taxon>
        <taxon>Fungi</taxon>
        <taxon>Dikarya</taxon>
        <taxon>Ascomycota</taxon>
        <taxon>Pezizomycotina</taxon>
        <taxon>Dothideomycetes</taxon>
        <taxon>Pleosporomycetidae</taxon>
        <taxon>Pleosporales</taxon>
        <taxon>Pleosporineae</taxon>
        <taxon>Pleosporaceae</taxon>
        <taxon>Bipolaris</taxon>
    </lineage>
</organism>
<reference evidence="2 3" key="1">
    <citation type="journal article" date="2013" name="PLoS Genet.">
        <title>Comparative genome structure, secondary metabolite, and effector coding capacity across Cochliobolus pathogens.</title>
        <authorList>
            <person name="Condon B.J."/>
            <person name="Leng Y."/>
            <person name="Wu D."/>
            <person name="Bushley K.E."/>
            <person name="Ohm R.A."/>
            <person name="Otillar R."/>
            <person name="Martin J."/>
            <person name="Schackwitz W."/>
            <person name="Grimwood J."/>
            <person name="MohdZainudin N."/>
            <person name="Xue C."/>
            <person name="Wang R."/>
            <person name="Manning V.A."/>
            <person name="Dhillon B."/>
            <person name="Tu Z.J."/>
            <person name="Steffenson B.J."/>
            <person name="Salamov A."/>
            <person name="Sun H."/>
            <person name="Lowry S."/>
            <person name="LaButti K."/>
            <person name="Han J."/>
            <person name="Copeland A."/>
            <person name="Lindquist E."/>
            <person name="Barry K."/>
            <person name="Schmutz J."/>
            <person name="Baker S.E."/>
            <person name="Ciuffetti L.M."/>
            <person name="Grigoriev I.V."/>
            <person name="Zhong S."/>
            <person name="Turgeon B.G."/>
        </authorList>
    </citation>
    <scope>NUCLEOTIDE SEQUENCE [LARGE SCALE GENOMIC DNA]</scope>
    <source>
        <strain evidence="2 3">FI3</strain>
    </source>
</reference>
<dbReference type="GeneID" id="26251982"/>
<feature type="region of interest" description="Disordered" evidence="1">
    <location>
        <begin position="1"/>
        <end position="74"/>
    </location>
</feature>
<proteinExistence type="predicted"/>
<feature type="compositionally biased region" description="Basic and acidic residues" evidence="1">
    <location>
        <begin position="9"/>
        <end position="18"/>
    </location>
</feature>
<name>W7E4W8_BIPV3</name>
<evidence type="ECO:0000256" key="1">
    <source>
        <dbReference type="SAM" id="MobiDB-lite"/>
    </source>
</evidence>
<dbReference type="AlphaFoldDB" id="W7E4W8"/>